<dbReference type="PANTHER" id="PTHR36194">
    <property type="entry name" value="S-LAYER-LIKE PROTEIN"/>
    <property type="match status" value="1"/>
</dbReference>
<proteinExistence type="predicted"/>
<feature type="chain" id="PRO_5014802837" evidence="1">
    <location>
        <begin position="32"/>
        <end position="370"/>
    </location>
</feature>
<sequence length="370" mass="43139">MSDFFKFTFSIKAITSFLLCFIFLMPNMAQAAKRYKLYIDATPQNAKIVIWNIKPAFRQGIRLRSGSYNVQVSHPGYQSRRFTVKMKNKNRRLKVKLQANKRRLYIETIPKKANITIWNIKPKFQQGMYLASGDYDVEITHKGYESWRDNITLQTKDRHISIELEEQFKFSTQSLEPLRRPVKLATPLQTPVSDAFSSEPHYHLQIRTQPETAKVRLVNIAKNYQPNMLLPTGKYQLKVSAPGHISRMQWVEISDQSLALDIRLSTPEQCYYSEQPAHKNSQRAQLSQQVNLRFYGQYVEAIYTAQILPDRHINRFRLLGTQHDGVLDLIGTVYDDNEPSELRSQMRLSGNQLYIHFDGKEQVLYKAKCP</sequence>
<accession>A0A1H6FFR7</accession>
<organism evidence="2 3">
    <name type="scientific">Candidatus Venteria ishoeyi</name>
    <dbReference type="NCBI Taxonomy" id="1899563"/>
    <lineage>
        <taxon>Bacteria</taxon>
        <taxon>Pseudomonadati</taxon>
        <taxon>Pseudomonadota</taxon>
        <taxon>Gammaproteobacteria</taxon>
        <taxon>Thiotrichales</taxon>
        <taxon>Thiotrichaceae</taxon>
        <taxon>Venteria</taxon>
    </lineage>
</organism>
<dbReference type="PANTHER" id="PTHR36194:SF1">
    <property type="entry name" value="S-LAYER-LIKE PROTEIN"/>
    <property type="match status" value="1"/>
</dbReference>
<dbReference type="RefSeq" id="WP_103922036.1">
    <property type="nucleotide sequence ID" value="NZ_FMSV02000550.1"/>
</dbReference>
<reference evidence="2 3" key="1">
    <citation type="submission" date="2016-10" db="EMBL/GenBank/DDBJ databases">
        <authorList>
            <person name="de Groot N.N."/>
        </authorList>
    </citation>
    <scope>NUCLEOTIDE SEQUENCE [LARGE SCALE GENOMIC DNA]</scope>
    <source>
        <strain evidence="2">MBHS1</strain>
    </source>
</reference>
<dbReference type="OrthoDB" id="6126039at2"/>
<evidence type="ECO:0000313" key="2">
    <source>
        <dbReference type="EMBL" id="SEH08493.1"/>
    </source>
</evidence>
<keyword evidence="1" id="KW-0732">Signal</keyword>
<keyword evidence="3" id="KW-1185">Reference proteome</keyword>
<dbReference type="Proteomes" id="UP000236724">
    <property type="component" value="Unassembled WGS sequence"/>
</dbReference>
<dbReference type="EMBL" id="FMSV02000550">
    <property type="protein sequence ID" value="SEH08493.1"/>
    <property type="molecule type" value="Genomic_DNA"/>
</dbReference>
<evidence type="ECO:0000256" key="1">
    <source>
        <dbReference type="SAM" id="SignalP"/>
    </source>
</evidence>
<feature type="signal peptide" evidence="1">
    <location>
        <begin position="1"/>
        <end position="31"/>
    </location>
</feature>
<name>A0A1H6FFR7_9GAMM</name>
<evidence type="ECO:0000313" key="3">
    <source>
        <dbReference type="Proteomes" id="UP000236724"/>
    </source>
</evidence>
<dbReference type="AlphaFoldDB" id="A0A1H6FFR7"/>
<gene>
    <name evidence="2" type="ORF">MBHS_04385</name>
</gene>
<protein>
    <submittedName>
        <fullName evidence="2">PEGA domain protein</fullName>
    </submittedName>
</protein>